<dbReference type="PANTHER" id="PTHR34193:SF1">
    <property type="entry name" value="EXPRESSED PROTEIN"/>
    <property type="match status" value="1"/>
</dbReference>
<reference evidence="2" key="1">
    <citation type="submission" date="2020-06" db="EMBL/GenBank/DDBJ databases">
        <authorList>
            <person name="Li T."/>
            <person name="Hu X."/>
            <person name="Zhang T."/>
            <person name="Song X."/>
            <person name="Zhang H."/>
            <person name="Dai N."/>
            <person name="Sheng W."/>
            <person name="Hou X."/>
            <person name="Wei L."/>
        </authorList>
    </citation>
    <scope>NUCLEOTIDE SEQUENCE</scope>
    <source>
        <strain evidence="2">KEN1</strain>
        <tissue evidence="2">Leaf</tissue>
    </source>
</reference>
<dbReference type="PANTHER" id="PTHR34193">
    <property type="entry name" value="OS11G0199801 PROTEIN"/>
    <property type="match status" value="1"/>
</dbReference>
<dbReference type="AlphaFoldDB" id="A0AAW2X7L7"/>
<proteinExistence type="predicted"/>
<gene>
    <name evidence="2" type="ORF">Slati_1541200</name>
</gene>
<sequence>MSSPRSSSDFEFWEETLPVDPRSCGDSFEGQRLAEDQEGAYSPPLWTRAPVDCRRETSRLLPRRHEYNCLSPASRLRSIMDGRRELMEMIQDLPESSYELTLKDIVDDQQNMEEVQEKKVIVEEKKVKHKTESRPQNSQKTKNRQICRTESMESEVFLLKMFLPASLSSKKKPEARKHPKPCPRKSLEGSEKRAAKDWWKMIFVAVKDKRNTTSINRSTSDISSNRTREYLDVFPMVLQQGELQVKRTKGVPVLNKFDRVAKDNHWNLPNKEYMCGVLTLQCPKLKELCSLHGILPKQKGIQSDIYL</sequence>
<reference evidence="2" key="2">
    <citation type="journal article" date="2024" name="Plant">
        <title>Genomic evolution and insights into agronomic trait innovations of Sesamum species.</title>
        <authorList>
            <person name="Miao H."/>
            <person name="Wang L."/>
            <person name="Qu L."/>
            <person name="Liu H."/>
            <person name="Sun Y."/>
            <person name="Le M."/>
            <person name="Wang Q."/>
            <person name="Wei S."/>
            <person name="Zheng Y."/>
            <person name="Lin W."/>
            <person name="Duan Y."/>
            <person name="Cao H."/>
            <person name="Xiong S."/>
            <person name="Wang X."/>
            <person name="Wei L."/>
            <person name="Li C."/>
            <person name="Ma Q."/>
            <person name="Ju M."/>
            <person name="Zhao R."/>
            <person name="Li G."/>
            <person name="Mu C."/>
            <person name="Tian Q."/>
            <person name="Mei H."/>
            <person name="Zhang T."/>
            <person name="Gao T."/>
            <person name="Zhang H."/>
        </authorList>
    </citation>
    <scope>NUCLEOTIDE SEQUENCE</scope>
    <source>
        <strain evidence="2">KEN1</strain>
    </source>
</reference>
<feature type="region of interest" description="Disordered" evidence="1">
    <location>
        <begin position="126"/>
        <end position="146"/>
    </location>
</feature>
<evidence type="ECO:0000313" key="2">
    <source>
        <dbReference type="EMBL" id="KAL0449848.1"/>
    </source>
</evidence>
<organism evidence="2">
    <name type="scientific">Sesamum latifolium</name>
    <dbReference type="NCBI Taxonomy" id="2727402"/>
    <lineage>
        <taxon>Eukaryota</taxon>
        <taxon>Viridiplantae</taxon>
        <taxon>Streptophyta</taxon>
        <taxon>Embryophyta</taxon>
        <taxon>Tracheophyta</taxon>
        <taxon>Spermatophyta</taxon>
        <taxon>Magnoliopsida</taxon>
        <taxon>eudicotyledons</taxon>
        <taxon>Gunneridae</taxon>
        <taxon>Pentapetalae</taxon>
        <taxon>asterids</taxon>
        <taxon>lamiids</taxon>
        <taxon>Lamiales</taxon>
        <taxon>Pedaliaceae</taxon>
        <taxon>Sesamum</taxon>
    </lineage>
</organism>
<feature type="region of interest" description="Disordered" evidence="1">
    <location>
        <begin position="168"/>
        <end position="189"/>
    </location>
</feature>
<feature type="compositionally biased region" description="Basic residues" evidence="1">
    <location>
        <begin position="169"/>
        <end position="183"/>
    </location>
</feature>
<comment type="caution">
    <text evidence="2">The sequence shown here is derived from an EMBL/GenBank/DDBJ whole genome shotgun (WGS) entry which is preliminary data.</text>
</comment>
<accession>A0AAW2X7L7</accession>
<evidence type="ECO:0000256" key="1">
    <source>
        <dbReference type="SAM" id="MobiDB-lite"/>
    </source>
</evidence>
<dbReference type="EMBL" id="JACGWN010000005">
    <property type="protein sequence ID" value="KAL0449848.1"/>
    <property type="molecule type" value="Genomic_DNA"/>
</dbReference>
<name>A0AAW2X7L7_9LAMI</name>
<protein>
    <submittedName>
        <fullName evidence="2">Uncharacterized protein</fullName>
    </submittedName>
</protein>
<feature type="compositionally biased region" description="Polar residues" evidence="1">
    <location>
        <begin position="134"/>
        <end position="146"/>
    </location>
</feature>